<keyword evidence="2" id="KW-1185">Reference proteome</keyword>
<dbReference type="Gene3D" id="3.30.1240.10">
    <property type="match status" value="1"/>
</dbReference>
<dbReference type="SFLD" id="SFLDG01140">
    <property type="entry name" value="C2.B:_Phosphomannomutase_and_P"/>
    <property type="match status" value="1"/>
</dbReference>
<dbReference type="PANTHER" id="PTHR10000:SF8">
    <property type="entry name" value="HAD SUPERFAMILY HYDROLASE-LIKE, TYPE 3"/>
    <property type="match status" value="1"/>
</dbReference>
<dbReference type="KEGG" id="lcu:PL11_002420"/>
<dbReference type="SFLD" id="SFLDS00003">
    <property type="entry name" value="Haloacid_Dehalogenase"/>
    <property type="match status" value="1"/>
</dbReference>
<proteinExistence type="predicted"/>
<dbReference type="PROSITE" id="PS01229">
    <property type="entry name" value="COF_2"/>
    <property type="match status" value="1"/>
</dbReference>
<dbReference type="Proteomes" id="UP000030361">
    <property type="component" value="Chromosome"/>
</dbReference>
<name>A0A1S6QL26_9LACO</name>
<dbReference type="NCBIfam" id="TIGR00099">
    <property type="entry name" value="Cof-subfamily"/>
    <property type="match status" value="1"/>
</dbReference>
<dbReference type="InterPro" id="IPR023214">
    <property type="entry name" value="HAD_sf"/>
</dbReference>
<dbReference type="NCBIfam" id="TIGR01484">
    <property type="entry name" value="HAD-SF-IIB"/>
    <property type="match status" value="1"/>
</dbReference>
<dbReference type="GO" id="GO:0005829">
    <property type="term" value="C:cytosol"/>
    <property type="evidence" value="ECO:0007669"/>
    <property type="project" value="TreeGrafter"/>
</dbReference>
<dbReference type="InterPro" id="IPR036412">
    <property type="entry name" value="HAD-like_sf"/>
</dbReference>
<protein>
    <submittedName>
        <fullName evidence="1">Hydrolase</fullName>
    </submittedName>
</protein>
<dbReference type="RefSeq" id="WP_035166752.1">
    <property type="nucleotide sequence ID" value="NZ_CP018906.1"/>
</dbReference>
<dbReference type="AlphaFoldDB" id="A0A1S6QL26"/>
<gene>
    <name evidence="1" type="ORF">PL11_002420</name>
</gene>
<dbReference type="CDD" id="cd07516">
    <property type="entry name" value="HAD_Pase"/>
    <property type="match status" value="1"/>
</dbReference>
<dbReference type="GO" id="GO:0000287">
    <property type="term" value="F:magnesium ion binding"/>
    <property type="evidence" value="ECO:0007669"/>
    <property type="project" value="TreeGrafter"/>
</dbReference>
<dbReference type="InterPro" id="IPR006379">
    <property type="entry name" value="HAD-SF_hydro_IIB"/>
</dbReference>
<sequence>MIALDLDNTLLTSEKTISKTNEAVLRDLHSKGIKVVLCTGRPINAIWHLIEQLDLLQDEDFTITFNGALVVHNRDKAELAKSGVDKAHWQILHDFAQEIGAPLDILDFEQVYSVTDLKHSLYEEQFHGQLKFDHMPFADLDDQKLYSKAVICDRPELLDEYETKFTPELKQNYHIVRSQPHIMEFLAPDMDKVVGLGKLLEHFGWNFSNLMTFGDASNDLGMIEHAKVGVAMANASDEVKNVSDAITLSNDDDGVAAFLKRKDTQELFK</sequence>
<dbReference type="Pfam" id="PF08282">
    <property type="entry name" value="Hydrolase_3"/>
    <property type="match status" value="1"/>
</dbReference>
<dbReference type="PANTHER" id="PTHR10000">
    <property type="entry name" value="PHOSPHOSERINE PHOSPHATASE"/>
    <property type="match status" value="1"/>
</dbReference>
<dbReference type="GO" id="GO:0016791">
    <property type="term" value="F:phosphatase activity"/>
    <property type="evidence" value="ECO:0007669"/>
    <property type="project" value="TreeGrafter"/>
</dbReference>
<dbReference type="eggNOG" id="COG0561">
    <property type="taxonomic scope" value="Bacteria"/>
</dbReference>
<evidence type="ECO:0000313" key="1">
    <source>
        <dbReference type="EMBL" id="AQW22301.1"/>
    </source>
</evidence>
<evidence type="ECO:0000313" key="2">
    <source>
        <dbReference type="Proteomes" id="UP000030361"/>
    </source>
</evidence>
<dbReference type="OrthoDB" id="9790031at2"/>
<keyword evidence="1" id="KW-0378">Hydrolase</keyword>
<dbReference type="SUPFAM" id="SSF56784">
    <property type="entry name" value="HAD-like"/>
    <property type="match status" value="1"/>
</dbReference>
<dbReference type="Gene3D" id="3.40.50.1000">
    <property type="entry name" value="HAD superfamily/HAD-like"/>
    <property type="match status" value="1"/>
</dbReference>
<accession>A0A1S6QL26</accession>
<organism evidence="1 2">
    <name type="scientific">Lentilactobacillus curieae</name>
    <dbReference type="NCBI Taxonomy" id="1138822"/>
    <lineage>
        <taxon>Bacteria</taxon>
        <taxon>Bacillati</taxon>
        <taxon>Bacillota</taxon>
        <taxon>Bacilli</taxon>
        <taxon>Lactobacillales</taxon>
        <taxon>Lactobacillaceae</taxon>
        <taxon>Lentilactobacillus</taxon>
    </lineage>
</organism>
<dbReference type="InterPro" id="IPR000150">
    <property type="entry name" value="Cof"/>
</dbReference>
<reference evidence="1 2" key="1">
    <citation type="journal article" date="2015" name="Genome Announc.">
        <title>Genome Sequence of Lactobacillus curieae CCTCC M 2011381T, a Novel Producer of Gamma-aminobutyric Acid.</title>
        <authorList>
            <person name="Wang Y."/>
            <person name="Wang Y."/>
            <person name="Lang C."/>
            <person name="Wei D."/>
            <person name="Xu P."/>
            <person name="Xie J."/>
        </authorList>
    </citation>
    <scope>NUCLEOTIDE SEQUENCE [LARGE SCALE GENOMIC DNA]</scope>
    <source>
        <strain evidence="1 2">CCTCC M 2011381</strain>
    </source>
</reference>
<dbReference type="EMBL" id="CP018906">
    <property type="protein sequence ID" value="AQW22301.1"/>
    <property type="molecule type" value="Genomic_DNA"/>
</dbReference>